<accession>A0A6J8BDR0</accession>
<name>A0A6J8BDR0_MYTCO</name>
<dbReference type="AlphaFoldDB" id="A0A6J8BDR0"/>
<feature type="transmembrane region" description="Helical" evidence="1">
    <location>
        <begin position="170"/>
        <end position="192"/>
    </location>
</feature>
<organism evidence="2 3">
    <name type="scientific">Mytilus coruscus</name>
    <name type="common">Sea mussel</name>
    <dbReference type="NCBI Taxonomy" id="42192"/>
    <lineage>
        <taxon>Eukaryota</taxon>
        <taxon>Metazoa</taxon>
        <taxon>Spiralia</taxon>
        <taxon>Lophotrochozoa</taxon>
        <taxon>Mollusca</taxon>
        <taxon>Bivalvia</taxon>
        <taxon>Autobranchia</taxon>
        <taxon>Pteriomorphia</taxon>
        <taxon>Mytilida</taxon>
        <taxon>Mytiloidea</taxon>
        <taxon>Mytilidae</taxon>
        <taxon>Mytilinae</taxon>
        <taxon>Mytilus</taxon>
    </lineage>
</organism>
<sequence length="286" mass="32069">MAQSCCKKVVRAALVFPFTAGRPSKAKSDSNSQFEQENKWTQFFVDVYVTAEENVTPCSADNRTSIDNKCYAAEVFEVVRPYCHPIELEYSLLSMIFLAELWPAQKQSKHLSSDLERGHENRSVTTDFASIVDSISQPLEHSIAIEEFTNNSNDRENLLFLGLENSFSSYSVICVVSGILFCAPKFVIGFLLKSESKSPSNYSNFEIQIYTKSSIIELSYFSYDIVLIQTALVFNLILVSTASLILASVQIATYDRLAGLQVASHLKYLQHGQLFEVVSLNQANFV</sequence>
<evidence type="ECO:0000256" key="1">
    <source>
        <dbReference type="SAM" id="Phobius"/>
    </source>
</evidence>
<dbReference type="OrthoDB" id="6198788at2759"/>
<keyword evidence="1" id="KW-1133">Transmembrane helix</keyword>
<dbReference type="EMBL" id="CACVKT020002971">
    <property type="protein sequence ID" value="CAC5381044.1"/>
    <property type="molecule type" value="Genomic_DNA"/>
</dbReference>
<protein>
    <submittedName>
        <fullName evidence="2">Uncharacterized protein</fullName>
    </submittedName>
</protein>
<evidence type="ECO:0000313" key="2">
    <source>
        <dbReference type="EMBL" id="CAC5381044.1"/>
    </source>
</evidence>
<dbReference type="Proteomes" id="UP000507470">
    <property type="component" value="Unassembled WGS sequence"/>
</dbReference>
<proteinExistence type="predicted"/>
<keyword evidence="1" id="KW-0472">Membrane</keyword>
<keyword evidence="3" id="KW-1185">Reference proteome</keyword>
<reference evidence="2 3" key="1">
    <citation type="submission" date="2020-06" db="EMBL/GenBank/DDBJ databases">
        <authorList>
            <person name="Li R."/>
            <person name="Bekaert M."/>
        </authorList>
    </citation>
    <scope>NUCLEOTIDE SEQUENCE [LARGE SCALE GENOMIC DNA]</scope>
    <source>
        <strain evidence="3">wild</strain>
    </source>
</reference>
<keyword evidence="1" id="KW-0812">Transmembrane</keyword>
<gene>
    <name evidence="2" type="ORF">MCOR_16960</name>
</gene>
<feature type="transmembrane region" description="Helical" evidence="1">
    <location>
        <begin position="226"/>
        <end position="247"/>
    </location>
</feature>
<evidence type="ECO:0000313" key="3">
    <source>
        <dbReference type="Proteomes" id="UP000507470"/>
    </source>
</evidence>